<dbReference type="InterPro" id="IPR004620">
    <property type="entry name" value="MTHF_reductase_bac"/>
</dbReference>
<dbReference type="PANTHER" id="PTHR45754">
    <property type="entry name" value="METHYLENETETRAHYDROFOLATE REDUCTASE"/>
    <property type="match status" value="1"/>
</dbReference>
<comment type="catalytic activity">
    <reaction evidence="11">
        <text>(6S)-5-methyl-5,6,7,8-tetrahydrofolate + NAD(+) = (6R)-5,10-methylene-5,6,7,8-tetrahydrofolate + NADH + H(+)</text>
        <dbReference type="Rhea" id="RHEA:19821"/>
        <dbReference type="ChEBI" id="CHEBI:15378"/>
        <dbReference type="ChEBI" id="CHEBI:15636"/>
        <dbReference type="ChEBI" id="CHEBI:18608"/>
        <dbReference type="ChEBI" id="CHEBI:57540"/>
        <dbReference type="ChEBI" id="CHEBI:57945"/>
        <dbReference type="EC" id="1.5.1.54"/>
    </reaction>
    <physiologicalReaction direction="right-to-left" evidence="11">
        <dbReference type="Rhea" id="RHEA:19823"/>
    </physiologicalReaction>
</comment>
<evidence type="ECO:0000256" key="4">
    <source>
        <dbReference type="ARBA" id="ARBA00022605"/>
    </source>
</evidence>
<evidence type="ECO:0000256" key="2">
    <source>
        <dbReference type="ARBA" id="ARBA00004777"/>
    </source>
</evidence>
<evidence type="ECO:0000313" key="13">
    <source>
        <dbReference type="EMBL" id="TWT39075.1"/>
    </source>
</evidence>
<comment type="pathway">
    <text evidence="10">Amino-acid biosynthesis; L-methionine biosynthesis via de novo pathway.</text>
</comment>
<dbReference type="CDD" id="cd00537">
    <property type="entry name" value="MTHFR"/>
    <property type="match status" value="1"/>
</dbReference>
<gene>
    <name evidence="13" type="primary">metF</name>
    <name evidence="13" type="ORF">Enr8_07700</name>
</gene>
<dbReference type="GO" id="GO:0035999">
    <property type="term" value="P:tetrahydrofolate interconversion"/>
    <property type="evidence" value="ECO:0007669"/>
    <property type="project" value="UniProtKB-UniPathway"/>
</dbReference>
<protein>
    <recommendedName>
        <fullName evidence="12">Methylenetetrahydrofolate reductase</fullName>
        <ecNumber evidence="12">1.5.1.54</ecNumber>
    </recommendedName>
</protein>
<evidence type="ECO:0000256" key="9">
    <source>
        <dbReference type="ARBA" id="ARBA00023167"/>
    </source>
</evidence>
<evidence type="ECO:0000256" key="8">
    <source>
        <dbReference type="ARBA" id="ARBA00023027"/>
    </source>
</evidence>
<keyword evidence="6 12" id="KW-0274">FAD</keyword>
<accession>A0A5C5VMG5</accession>
<dbReference type="Proteomes" id="UP000318878">
    <property type="component" value="Unassembled WGS sequence"/>
</dbReference>
<comment type="caution">
    <text evidence="13">The sequence shown here is derived from an EMBL/GenBank/DDBJ whole genome shotgun (WGS) entry which is preliminary data.</text>
</comment>
<evidence type="ECO:0000256" key="10">
    <source>
        <dbReference type="ARBA" id="ARBA00034478"/>
    </source>
</evidence>
<dbReference type="Pfam" id="PF02219">
    <property type="entry name" value="MTHFR"/>
    <property type="match status" value="1"/>
</dbReference>
<evidence type="ECO:0000256" key="7">
    <source>
        <dbReference type="ARBA" id="ARBA00023002"/>
    </source>
</evidence>
<evidence type="ECO:0000313" key="14">
    <source>
        <dbReference type="Proteomes" id="UP000318878"/>
    </source>
</evidence>
<name>A0A5C5VMG5_9BACT</name>
<keyword evidence="7 12" id="KW-0560">Oxidoreductase</keyword>
<dbReference type="NCBIfam" id="TIGR00676">
    <property type="entry name" value="fadh2"/>
    <property type="match status" value="1"/>
</dbReference>
<dbReference type="Gene3D" id="3.20.20.220">
    <property type="match status" value="1"/>
</dbReference>
<dbReference type="GO" id="GO:0071949">
    <property type="term" value="F:FAD binding"/>
    <property type="evidence" value="ECO:0007669"/>
    <property type="project" value="TreeGrafter"/>
</dbReference>
<comment type="cofactor">
    <cofactor evidence="1 12">
        <name>FAD</name>
        <dbReference type="ChEBI" id="CHEBI:57692"/>
    </cofactor>
</comment>
<keyword evidence="9" id="KW-0486">Methionine biosynthesis</keyword>
<organism evidence="13 14">
    <name type="scientific">Blastopirellula retiformator</name>
    <dbReference type="NCBI Taxonomy" id="2527970"/>
    <lineage>
        <taxon>Bacteria</taxon>
        <taxon>Pseudomonadati</taxon>
        <taxon>Planctomycetota</taxon>
        <taxon>Planctomycetia</taxon>
        <taxon>Pirellulales</taxon>
        <taxon>Pirellulaceae</taxon>
        <taxon>Blastopirellula</taxon>
    </lineage>
</organism>
<keyword evidence="14" id="KW-1185">Reference proteome</keyword>
<evidence type="ECO:0000256" key="1">
    <source>
        <dbReference type="ARBA" id="ARBA00001974"/>
    </source>
</evidence>
<keyword evidence="4" id="KW-0028">Amino-acid biosynthesis</keyword>
<dbReference type="GO" id="GO:0009086">
    <property type="term" value="P:methionine biosynthetic process"/>
    <property type="evidence" value="ECO:0007669"/>
    <property type="project" value="UniProtKB-KW"/>
</dbReference>
<proteinExistence type="inferred from homology"/>
<dbReference type="SUPFAM" id="SSF51730">
    <property type="entry name" value="FAD-linked oxidoreductase"/>
    <property type="match status" value="1"/>
</dbReference>
<dbReference type="EMBL" id="SJPF01000001">
    <property type="protein sequence ID" value="TWT39075.1"/>
    <property type="molecule type" value="Genomic_DNA"/>
</dbReference>
<reference evidence="13 14" key="1">
    <citation type="submission" date="2019-02" db="EMBL/GenBank/DDBJ databases">
        <title>Deep-cultivation of Planctomycetes and their phenomic and genomic characterization uncovers novel biology.</title>
        <authorList>
            <person name="Wiegand S."/>
            <person name="Jogler M."/>
            <person name="Boedeker C."/>
            <person name="Pinto D."/>
            <person name="Vollmers J."/>
            <person name="Rivas-Marin E."/>
            <person name="Kohn T."/>
            <person name="Peeters S.H."/>
            <person name="Heuer A."/>
            <person name="Rast P."/>
            <person name="Oberbeckmann S."/>
            <person name="Bunk B."/>
            <person name="Jeske O."/>
            <person name="Meyerdierks A."/>
            <person name="Storesund J.E."/>
            <person name="Kallscheuer N."/>
            <person name="Luecker S."/>
            <person name="Lage O.M."/>
            <person name="Pohl T."/>
            <person name="Merkel B.J."/>
            <person name="Hornburger P."/>
            <person name="Mueller R.-W."/>
            <person name="Bruemmer F."/>
            <person name="Labrenz M."/>
            <person name="Spormann A.M."/>
            <person name="Op Den Camp H."/>
            <person name="Overmann J."/>
            <person name="Amann R."/>
            <person name="Jetten M.S.M."/>
            <person name="Mascher T."/>
            <person name="Medema M.H."/>
            <person name="Devos D.P."/>
            <person name="Kaster A.-K."/>
            <person name="Ovreas L."/>
            <person name="Rohde M."/>
            <person name="Galperin M.Y."/>
            <person name="Jogler C."/>
        </authorList>
    </citation>
    <scope>NUCLEOTIDE SEQUENCE [LARGE SCALE GENOMIC DNA]</scope>
    <source>
        <strain evidence="13 14">Enr8</strain>
    </source>
</reference>
<dbReference type="RefSeq" id="WP_146429273.1">
    <property type="nucleotide sequence ID" value="NZ_SJPF01000001.1"/>
</dbReference>
<dbReference type="AlphaFoldDB" id="A0A5C5VMG5"/>
<keyword evidence="8" id="KW-0520">NAD</keyword>
<comment type="pathway">
    <text evidence="2 12">One-carbon metabolism; tetrahydrofolate interconversion.</text>
</comment>
<keyword evidence="5 12" id="KW-0285">Flavoprotein</keyword>
<dbReference type="InterPro" id="IPR029041">
    <property type="entry name" value="FAD-linked_oxidoreductase-like"/>
</dbReference>
<evidence type="ECO:0000256" key="6">
    <source>
        <dbReference type="ARBA" id="ARBA00022827"/>
    </source>
</evidence>
<dbReference type="PANTHER" id="PTHR45754:SF3">
    <property type="entry name" value="METHYLENETETRAHYDROFOLATE REDUCTASE (NADPH)"/>
    <property type="match status" value="1"/>
</dbReference>
<dbReference type="GO" id="GO:0005829">
    <property type="term" value="C:cytosol"/>
    <property type="evidence" value="ECO:0007669"/>
    <property type="project" value="InterPro"/>
</dbReference>
<dbReference type="GO" id="GO:0106312">
    <property type="term" value="F:methylenetetrahydrofolate reductase (NADH) activity"/>
    <property type="evidence" value="ECO:0007669"/>
    <property type="project" value="UniProtKB-EC"/>
</dbReference>
<evidence type="ECO:0000256" key="12">
    <source>
        <dbReference type="RuleBase" id="RU003862"/>
    </source>
</evidence>
<sequence>MNLADYYSPGRLGLSFELFPPKTDKGDASLMLHVEKLVKFKPDYITCTYGAGGSTRGKTLDIVEKVKQVFGVPVASHLTLVESTVADLRLYLAEAERRGVDYIVALRGDPPQGQKKFTPAAKGLSYASELVELIKDEFQEFGVAVAGYPEKHLEAESLEIDIDRLKHKVDSGADIIITQLFYRNQDFYEFREKCVANGINVPIVPGIFPIVNGAQIQRIGSMCGAKIPRVLVEALQKKPDDTEYHMQVGVEYATRQIQELTEAGIPGLHFYVLNRSEATAAILANVRYAKSRS</sequence>
<dbReference type="InterPro" id="IPR003171">
    <property type="entry name" value="Mehydrof_redctse-like"/>
</dbReference>
<dbReference type="OrthoDB" id="9812555at2"/>
<dbReference type="EC" id="1.5.1.54" evidence="12"/>
<evidence type="ECO:0000256" key="11">
    <source>
        <dbReference type="ARBA" id="ARBA00048628"/>
    </source>
</evidence>
<evidence type="ECO:0000256" key="5">
    <source>
        <dbReference type="ARBA" id="ARBA00022630"/>
    </source>
</evidence>
<evidence type="ECO:0000256" key="3">
    <source>
        <dbReference type="ARBA" id="ARBA00006743"/>
    </source>
</evidence>
<comment type="similarity">
    <text evidence="3 12">Belongs to the methylenetetrahydrofolate reductase family.</text>
</comment>
<dbReference type="UniPathway" id="UPA00193"/>